<dbReference type="Pfam" id="PF12679">
    <property type="entry name" value="ABC2_membrane_2"/>
    <property type="match status" value="1"/>
</dbReference>
<sequence>MIQLLRIELYKIFRRPRTYISFGIVTAITFVIQLAMLTDGKGFVNFALSGVNEQFDIQGNILNGYLITYIILQSLLIHIPLLVALVAGDALAGEANLGTLRLLLTKPISRPKIVMAKFLSSFIYTVLLIVWLAVVALFFSLLLFGKGDMINLKSDSFIMILQNDVMWRYGLAFAFAVLAMTTIASMSLLLSAFADNSIGPIISTMGIVVVLTILSNLELPLFTIIKPYLLTTHMIGWKGFFDDPVPYAAIGKSAVVLVLYTVGFLLLTVFYFNKKDIKS</sequence>
<dbReference type="PANTHER" id="PTHR37305">
    <property type="entry name" value="INTEGRAL MEMBRANE PROTEIN-RELATED"/>
    <property type="match status" value="1"/>
</dbReference>
<accession>A0A2S7T1A1</accession>
<feature type="transmembrane region" description="Helical" evidence="1">
    <location>
        <begin position="165"/>
        <end position="190"/>
    </location>
</feature>
<comment type="caution">
    <text evidence="2">The sequence shown here is derived from an EMBL/GenBank/DDBJ whole genome shotgun (WGS) entry which is preliminary data.</text>
</comment>
<evidence type="ECO:0000313" key="3">
    <source>
        <dbReference type="Proteomes" id="UP000239872"/>
    </source>
</evidence>
<dbReference type="OrthoDB" id="9814570at2"/>
<organism evidence="2 3">
    <name type="scientific">Flavipsychrobacter stenotrophus</name>
    <dbReference type="NCBI Taxonomy" id="2077091"/>
    <lineage>
        <taxon>Bacteria</taxon>
        <taxon>Pseudomonadati</taxon>
        <taxon>Bacteroidota</taxon>
        <taxon>Chitinophagia</taxon>
        <taxon>Chitinophagales</taxon>
        <taxon>Chitinophagaceae</taxon>
        <taxon>Flavipsychrobacter</taxon>
    </lineage>
</organism>
<dbReference type="Proteomes" id="UP000239872">
    <property type="component" value="Unassembled WGS sequence"/>
</dbReference>
<keyword evidence="3" id="KW-1185">Reference proteome</keyword>
<keyword evidence="1" id="KW-1133">Transmembrane helix</keyword>
<feature type="transmembrane region" description="Helical" evidence="1">
    <location>
        <begin position="66"/>
        <end position="92"/>
    </location>
</feature>
<feature type="transmembrane region" description="Helical" evidence="1">
    <location>
        <begin position="20"/>
        <end position="38"/>
    </location>
</feature>
<reference evidence="2 3" key="1">
    <citation type="submission" date="2018-01" db="EMBL/GenBank/DDBJ databases">
        <title>A novel member of the phylum Bacteroidetes isolated from glacier ice.</title>
        <authorList>
            <person name="Liu Q."/>
            <person name="Xin Y.-H."/>
        </authorList>
    </citation>
    <scope>NUCLEOTIDE SEQUENCE [LARGE SCALE GENOMIC DNA]</scope>
    <source>
        <strain evidence="2 3">RB1R16</strain>
    </source>
</reference>
<gene>
    <name evidence="2" type="ORF">CJD36_004290</name>
</gene>
<name>A0A2S7T1A1_9BACT</name>
<evidence type="ECO:0000256" key="1">
    <source>
        <dbReference type="SAM" id="Phobius"/>
    </source>
</evidence>
<keyword evidence="1" id="KW-0472">Membrane</keyword>
<dbReference type="EMBL" id="PPSL01000001">
    <property type="protein sequence ID" value="PQJ12970.1"/>
    <property type="molecule type" value="Genomic_DNA"/>
</dbReference>
<dbReference type="AlphaFoldDB" id="A0A2S7T1A1"/>
<protein>
    <recommendedName>
        <fullName evidence="4">ABC transporter permease</fullName>
    </recommendedName>
</protein>
<feature type="transmembrane region" description="Helical" evidence="1">
    <location>
        <begin position="245"/>
        <end position="272"/>
    </location>
</feature>
<proteinExistence type="predicted"/>
<dbReference type="GO" id="GO:0140359">
    <property type="term" value="F:ABC-type transporter activity"/>
    <property type="evidence" value="ECO:0007669"/>
    <property type="project" value="InterPro"/>
</dbReference>
<evidence type="ECO:0008006" key="4">
    <source>
        <dbReference type="Google" id="ProtNLM"/>
    </source>
</evidence>
<feature type="transmembrane region" description="Helical" evidence="1">
    <location>
        <begin position="113"/>
        <end position="145"/>
    </location>
</feature>
<dbReference type="PANTHER" id="PTHR37305:SF1">
    <property type="entry name" value="MEMBRANE PROTEIN"/>
    <property type="match status" value="1"/>
</dbReference>
<evidence type="ECO:0000313" key="2">
    <source>
        <dbReference type="EMBL" id="PQJ12970.1"/>
    </source>
</evidence>
<dbReference type="RefSeq" id="WP_105037854.1">
    <property type="nucleotide sequence ID" value="NZ_PPSL01000001.1"/>
</dbReference>
<keyword evidence="1" id="KW-0812">Transmembrane</keyword>
<feature type="transmembrane region" description="Helical" evidence="1">
    <location>
        <begin position="202"/>
        <end position="225"/>
    </location>
</feature>
<dbReference type="GO" id="GO:0005886">
    <property type="term" value="C:plasma membrane"/>
    <property type="evidence" value="ECO:0007669"/>
    <property type="project" value="UniProtKB-SubCell"/>
</dbReference>